<sequence>MSHSEDVQKRTFTNWANNYLNDRGYEIKDLFTDLDDGLMLINLLEIISSKKLGRYNRKPSLKFQMGENLTLCFSFLASENIKLVNINNEDIWDHNPRLILGLLWTIILRYQVNRVSATAEGPAATSAKNAILQWVSSRSREDVKSFSDFNDGRILSKLVNHLSRLAGQERPFDVDALDTADGFGNNDAAIKKAEEAPLGIRALIDADVLVTPKPDDMSCMTYISAYIAKENELLGGRPWNPEDSLDLQYTVSGPGVSSPVDEQADTYVLILIKDSDGNVVTSAPEEQPASPGATTEGEGSPEVPADDGLTPVAAPVSAASVQVEVFNPEGDQLSVAPLQTQEDGHLRADYATGDQGGYVITIKDSKGSHVADSPYEVTVGPLPDAANSKAYGPGLVSPPVAIETHFFVEARNTKGDLIAAPPAGGLAKSKEPVTVTVTAPETGAVLPSSIDVNEESIRNVVFSPESQGVHIVEVKVGGEHVVGSPFQVPVRNKASGAQSKAYGPGLEAGNTAGAEAQFTVEVCDEEGNAIPVTGVVTDEATGALAHDAASVVVTNPAGEAVAVVLTANEDGTRGAAYTPSEKGTYGVAVVVDGEPVPGSEFTVAILGAPTGGSSSAEGVGLERPLAGQPAPFVVTVRDVDGDVIPLRADRPADAELVKVAVRDAAGQEVPFTSTIAEDGTVQVEYLPPAAGKYEVDVLVGEEHVPGSTFSPEIRPDYDASKCEAFGPGLESAADHVDTDFFVRVRDAAGNDVACLPLEEGVTESDTNPTGHVNVKITGPDGEEVPAQLTPASDGTMKVSYEPTSVGDHQVEVLVNGDGVPGSVFTVPVGSGADVSKTKVEGKGTKKADTENPTEFVVTPRTASKDARPAGADEITATVTDADGEDIPATVTDNGDGTYTVAYQPTKPVNHEVDVKVNGETVPKAPFKVKVNVGADANNCTGEGMGLNAPMVNEETHFFVIKRDKNNEVAAFDPETDNFTCEIVDPSGKAVEAALVIVGSEQPAATEETEEAEATEEEAAAPAAAEETEETEGDDSAAATEAADEHTGAYRVTYTPLVPGRHTIKLCINGKAIKRSPFRVNVRKAATVSMNVDGIKINDVAVKIKEGTSTHIIHELPGGRFLKISFDVGRPEDADPSDDEDEVAGEEEEEEQQQEEAAAPAAAAGSADESAAAEEAAPTAEAPKDAAPAEAAAVEEEIAA</sequence>
<feature type="compositionally biased region" description="Acidic residues" evidence="4">
    <location>
        <begin position="1025"/>
        <end position="1034"/>
    </location>
</feature>
<dbReference type="GO" id="GO:0030036">
    <property type="term" value="P:actin cytoskeleton organization"/>
    <property type="evidence" value="ECO:0007669"/>
    <property type="project" value="InterPro"/>
</dbReference>
<dbReference type="InterPro" id="IPR001298">
    <property type="entry name" value="Filamin/ABP280_rpt"/>
</dbReference>
<evidence type="ECO:0000256" key="3">
    <source>
        <dbReference type="PROSITE-ProRule" id="PRU00087"/>
    </source>
</evidence>
<feature type="domain" description="Calponin-homology (CH)" evidence="5">
    <location>
        <begin position="6"/>
        <end position="111"/>
    </location>
</feature>
<accession>A0A058ZAP8</accession>
<feature type="repeat" description="Filamin" evidence="3">
    <location>
        <begin position="380"/>
        <end position="490"/>
    </location>
</feature>
<keyword evidence="2" id="KW-0009">Actin-binding</keyword>
<evidence type="ECO:0000256" key="4">
    <source>
        <dbReference type="SAM" id="MobiDB-lite"/>
    </source>
</evidence>
<feature type="repeat" description="Filamin" evidence="3">
    <location>
        <begin position="317"/>
        <end position="379"/>
    </location>
</feature>
<dbReference type="PANTHER" id="PTHR38537:SF8">
    <property type="entry name" value="FILAMIN-A"/>
    <property type="match status" value="1"/>
</dbReference>
<evidence type="ECO:0000256" key="1">
    <source>
        <dbReference type="ARBA" id="ARBA00022737"/>
    </source>
</evidence>
<evidence type="ECO:0000313" key="6">
    <source>
        <dbReference type="EMBL" id="KCV71469.1"/>
    </source>
</evidence>
<protein>
    <recommendedName>
        <fullName evidence="5">Calponin-homology (CH) domain-containing protein</fullName>
    </recommendedName>
</protein>
<organism evidence="6">
    <name type="scientific">Fonticula alba</name>
    <name type="common">Slime mold</name>
    <dbReference type="NCBI Taxonomy" id="691883"/>
    <lineage>
        <taxon>Eukaryota</taxon>
        <taxon>Rotosphaerida</taxon>
        <taxon>Fonticulaceae</taxon>
        <taxon>Fonticula</taxon>
    </lineage>
</organism>
<feature type="compositionally biased region" description="Acidic residues" evidence="4">
    <location>
        <begin position="1006"/>
        <end position="1018"/>
    </location>
</feature>
<name>A0A058ZAP8_FONAL</name>
<dbReference type="OrthoDB" id="18740at2759"/>
<dbReference type="InterPro" id="IPR044801">
    <property type="entry name" value="Filamin"/>
</dbReference>
<dbReference type="Gene3D" id="1.10.418.10">
    <property type="entry name" value="Calponin-like domain"/>
    <property type="match status" value="2"/>
</dbReference>
<dbReference type="STRING" id="691883.A0A058ZAP8"/>
<dbReference type="SMART" id="SM00033">
    <property type="entry name" value="CH"/>
    <property type="match status" value="2"/>
</dbReference>
<dbReference type="InterPro" id="IPR001589">
    <property type="entry name" value="Actinin_actin-bd_CS"/>
</dbReference>
<feature type="region of interest" description="Disordered" evidence="4">
    <location>
        <begin position="1001"/>
        <end position="1043"/>
    </location>
</feature>
<feature type="compositionally biased region" description="Low complexity" evidence="4">
    <location>
        <begin position="1154"/>
        <end position="1191"/>
    </location>
</feature>
<dbReference type="eggNOG" id="KOG0518">
    <property type="taxonomic scope" value="Eukaryota"/>
</dbReference>
<feature type="repeat" description="Filamin" evidence="3">
    <location>
        <begin position="491"/>
        <end position="605"/>
    </location>
</feature>
<proteinExistence type="predicted"/>
<feature type="compositionally biased region" description="Acidic residues" evidence="4">
    <location>
        <begin position="1133"/>
        <end position="1153"/>
    </location>
</feature>
<dbReference type="RefSeq" id="XP_009494592.1">
    <property type="nucleotide sequence ID" value="XM_009496317.1"/>
</dbReference>
<dbReference type="SUPFAM" id="SSF47576">
    <property type="entry name" value="Calponin-homology domain, CH-domain"/>
    <property type="match status" value="1"/>
</dbReference>
<dbReference type="Pfam" id="PF00630">
    <property type="entry name" value="Filamin"/>
    <property type="match status" value="6"/>
</dbReference>
<dbReference type="InterPro" id="IPR014756">
    <property type="entry name" value="Ig_E-set"/>
</dbReference>
<dbReference type="Gene3D" id="2.60.40.10">
    <property type="entry name" value="Immunoglobulins"/>
    <property type="match status" value="7"/>
</dbReference>
<dbReference type="SMART" id="SM00557">
    <property type="entry name" value="IG_FLMN"/>
    <property type="match status" value="6"/>
</dbReference>
<feature type="domain" description="Calponin-homology (CH)" evidence="5">
    <location>
        <begin position="125"/>
        <end position="231"/>
    </location>
</feature>
<dbReference type="GO" id="GO:0051015">
    <property type="term" value="F:actin filament binding"/>
    <property type="evidence" value="ECO:0007669"/>
    <property type="project" value="InterPro"/>
</dbReference>
<dbReference type="PROSITE" id="PS00019">
    <property type="entry name" value="ACTININ_1"/>
    <property type="match status" value="1"/>
</dbReference>
<feature type="repeat" description="Filamin" evidence="3">
    <location>
        <begin position="616"/>
        <end position="713"/>
    </location>
</feature>
<dbReference type="InterPro" id="IPR017868">
    <property type="entry name" value="Filamin/ABP280_repeat-like"/>
</dbReference>
<evidence type="ECO:0000313" key="7">
    <source>
        <dbReference type="Proteomes" id="UP000030693"/>
    </source>
</evidence>
<feature type="region of interest" description="Disordered" evidence="4">
    <location>
        <begin position="1127"/>
        <end position="1199"/>
    </location>
</feature>
<dbReference type="InterPro" id="IPR036872">
    <property type="entry name" value="CH_dom_sf"/>
</dbReference>
<dbReference type="InterPro" id="IPR001715">
    <property type="entry name" value="CH_dom"/>
</dbReference>
<feature type="repeat" description="Filamin" evidence="3">
    <location>
        <begin position="714"/>
        <end position="828"/>
    </location>
</feature>
<keyword evidence="1" id="KW-0677">Repeat</keyword>
<dbReference type="PANTHER" id="PTHR38537">
    <property type="entry name" value="JITTERBUG, ISOFORM N"/>
    <property type="match status" value="1"/>
</dbReference>
<reference evidence="6" key="1">
    <citation type="submission" date="2013-04" db="EMBL/GenBank/DDBJ databases">
        <title>The Genome Sequence of Fonticula alba ATCC 38817.</title>
        <authorList>
            <consortium name="The Broad Institute Genomics Platform"/>
            <person name="Russ C."/>
            <person name="Cuomo C."/>
            <person name="Burger G."/>
            <person name="Gray M.W."/>
            <person name="Holland P.W.H."/>
            <person name="King N."/>
            <person name="Lang F.B.F."/>
            <person name="Roger A.J."/>
            <person name="Ruiz-Trillo I."/>
            <person name="Brown M."/>
            <person name="Walker B."/>
            <person name="Young S."/>
            <person name="Zeng Q."/>
            <person name="Gargeya S."/>
            <person name="Fitzgerald M."/>
            <person name="Haas B."/>
            <person name="Abouelleil A."/>
            <person name="Allen A.W."/>
            <person name="Alvarado L."/>
            <person name="Arachchi H.M."/>
            <person name="Berlin A.M."/>
            <person name="Chapman S.B."/>
            <person name="Gainer-Dewar J."/>
            <person name="Goldberg J."/>
            <person name="Griggs A."/>
            <person name="Gujja S."/>
            <person name="Hansen M."/>
            <person name="Howarth C."/>
            <person name="Imamovic A."/>
            <person name="Ireland A."/>
            <person name="Larimer J."/>
            <person name="McCowan C."/>
            <person name="Murphy C."/>
            <person name="Pearson M."/>
            <person name="Poon T.W."/>
            <person name="Priest M."/>
            <person name="Roberts A."/>
            <person name="Saif S."/>
            <person name="Shea T."/>
            <person name="Sisk P."/>
            <person name="Sykes S."/>
            <person name="Wortman J."/>
            <person name="Nusbaum C."/>
            <person name="Birren B."/>
        </authorList>
    </citation>
    <scope>NUCLEOTIDE SEQUENCE [LARGE SCALE GENOMIC DNA]</scope>
    <source>
        <strain evidence="6">ATCC 38817</strain>
    </source>
</reference>
<dbReference type="InterPro" id="IPR013783">
    <property type="entry name" value="Ig-like_fold"/>
</dbReference>
<feature type="region of interest" description="Disordered" evidence="4">
    <location>
        <begin position="279"/>
        <end position="308"/>
    </location>
</feature>
<feature type="repeat" description="Filamin" evidence="3">
    <location>
        <begin position="931"/>
        <end position="1081"/>
    </location>
</feature>
<keyword evidence="7" id="KW-1185">Reference proteome</keyword>
<dbReference type="PROSITE" id="PS50194">
    <property type="entry name" value="FILAMIN_REPEAT"/>
    <property type="match status" value="7"/>
</dbReference>
<feature type="repeat" description="Filamin" evidence="3">
    <location>
        <begin position="829"/>
        <end position="930"/>
    </location>
</feature>
<dbReference type="PROSITE" id="PS50021">
    <property type="entry name" value="CH"/>
    <property type="match status" value="2"/>
</dbReference>
<dbReference type="Proteomes" id="UP000030693">
    <property type="component" value="Unassembled WGS sequence"/>
</dbReference>
<dbReference type="Pfam" id="PF00307">
    <property type="entry name" value="CH"/>
    <property type="match status" value="2"/>
</dbReference>
<dbReference type="PROSITE" id="PS00020">
    <property type="entry name" value="ACTININ_2"/>
    <property type="match status" value="1"/>
</dbReference>
<dbReference type="GeneID" id="20527140"/>
<evidence type="ECO:0000259" key="5">
    <source>
        <dbReference type="PROSITE" id="PS50021"/>
    </source>
</evidence>
<gene>
    <name evidence="6" type="ORF">H696_02415</name>
</gene>
<dbReference type="EMBL" id="KB932203">
    <property type="protein sequence ID" value="KCV71469.1"/>
    <property type="molecule type" value="Genomic_DNA"/>
</dbReference>
<dbReference type="AlphaFoldDB" id="A0A058ZAP8"/>
<evidence type="ECO:0000256" key="2">
    <source>
        <dbReference type="ARBA" id="ARBA00023203"/>
    </source>
</evidence>
<dbReference type="SUPFAM" id="SSF81296">
    <property type="entry name" value="E set domains"/>
    <property type="match status" value="6"/>
</dbReference>
<dbReference type="OMA" id="ATLNWVC"/>